<comment type="caution">
    <text evidence="2">The sequence shown here is derived from an EMBL/GenBank/DDBJ whole genome shotgun (WGS) entry which is preliminary data.</text>
</comment>
<evidence type="ECO:0000313" key="3">
    <source>
        <dbReference type="Proteomes" id="UP000076476"/>
    </source>
</evidence>
<dbReference type="OrthoDB" id="2087420at2"/>
<gene>
    <name evidence="2" type="ORF">AZI98_08700</name>
</gene>
<dbReference type="EMBL" id="LWBR01000023">
    <property type="protein sequence ID" value="KZN96424.1"/>
    <property type="molecule type" value="Genomic_DNA"/>
</dbReference>
<feature type="compositionally biased region" description="Polar residues" evidence="1">
    <location>
        <begin position="30"/>
        <end position="53"/>
    </location>
</feature>
<sequence length="124" mass="14296">MCGLFLLVSLSAFYFLNSEENVRQKDQESTNEASNGKSNESNLSSTNTGQQNEETAENNEDELSLFISRYHDVFNQLTNRVQYQNIDWEKFQELGNDLIGEINNILSKDVSSEYEISRKRKNIS</sequence>
<proteinExistence type="predicted"/>
<dbReference type="Proteomes" id="UP000076476">
    <property type="component" value="Unassembled WGS sequence"/>
</dbReference>
<evidence type="ECO:0000313" key="2">
    <source>
        <dbReference type="EMBL" id="KZN96424.1"/>
    </source>
</evidence>
<dbReference type="STRING" id="33936.AZI98_08700"/>
<keyword evidence="3" id="KW-1185">Reference proteome</keyword>
<protein>
    <submittedName>
        <fullName evidence="2">Uncharacterized protein</fullName>
    </submittedName>
</protein>
<name>A0A165XUL1_9BACI</name>
<feature type="region of interest" description="Disordered" evidence="1">
    <location>
        <begin position="21"/>
        <end position="60"/>
    </location>
</feature>
<dbReference type="AlphaFoldDB" id="A0A165XUL1"/>
<organism evidence="2 3">
    <name type="scientific">Aeribacillus pallidus</name>
    <dbReference type="NCBI Taxonomy" id="33936"/>
    <lineage>
        <taxon>Bacteria</taxon>
        <taxon>Bacillati</taxon>
        <taxon>Bacillota</taxon>
        <taxon>Bacilli</taxon>
        <taxon>Bacillales</taxon>
        <taxon>Bacillaceae</taxon>
        <taxon>Aeribacillus</taxon>
    </lineage>
</organism>
<dbReference type="RefSeq" id="WP_063387895.1">
    <property type="nucleotide sequence ID" value="NZ_LVHY01000082.1"/>
</dbReference>
<evidence type="ECO:0000256" key="1">
    <source>
        <dbReference type="SAM" id="MobiDB-lite"/>
    </source>
</evidence>
<reference evidence="2 3" key="1">
    <citation type="submission" date="2016-04" db="EMBL/GenBank/DDBJ databases">
        <title>Draft genome sequence of Aeribacillus pallidus 8m3 from petroleum reservoir.</title>
        <authorList>
            <person name="Poltaraus A.B."/>
            <person name="Nazina T.N."/>
            <person name="Tourova T.P."/>
            <person name="Malakho S.M."/>
            <person name="Korshunova A.V."/>
            <person name="Sokolova D.S."/>
        </authorList>
    </citation>
    <scope>NUCLEOTIDE SEQUENCE [LARGE SCALE GENOMIC DNA]</scope>
    <source>
        <strain evidence="2 3">8m3</strain>
    </source>
</reference>
<accession>A0A165XUL1</accession>